<dbReference type="PANTHER" id="PTHR43861:SF1">
    <property type="entry name" value="TRANS-ACONITATE 2-METHYLTRANSFERASE"/>
    <property type="match status" value="1"/>
</dbReference>
<dbReference type="OrthoDB" id="9765084at2"/>
<organism evidence="4 5">
    <name type="scientific">Desulfonatronospira thiodismutans ASO3-1</name>
    <dbReference type="NCBI Taxonomy" id="555779"/>
    <lineage>
        <taxon>Bacteria</taxon>
        <taxon>Pseudomonadati</taxon>
        <taxon>Thermodesulfobacteriota</taxon>
        <taxon>Desulfovibrionia</taxon>
        <taxon>Desulfovibrionales</taxon>
        <taxon>Desulfonatronovibrionaceae</taxon>
        <taxon>Desulfonatronospira</taxon>
    </lineage>
</organism>
<evidence type="ECO:0000313" key="4">
    <source>
        <dbReference type="EMBL" id="EFI35161.1"/>
    </source>
</evidence>
<dbReference type="GO" id="GO:0032259">
    <property type="term" value="P:methylation"/>
    <property type="evidence" value="ECO:0007669"/>
    <property type="project" value="UniProtKB-KW"/>
</dbReference>
<feature type="domain" description="Methyltransferase" evidence="3">
    <location>
        <begin position="48"/>
        <end position="136"/>
    </location>
</feature>
<sequence length="251" mass="28560">MSFYWPAYNELAWTEELLADPAEYEYEAGFYVELIKGTAKGDTPRTLLHLGSGAGMHDCVFKRHFTVTGVDLSPGMLEKARAKNPDVQYHKGDMRSIRLGQKFDAVAIPDSTDYLVTRDDLYRAVNTAVEHLKAGGVLLVTAKPKETFQNNNFSYTGEKDGLHLTLLENNYINPYRHDTYEAVFVYLIRQQGELTIHTDHHVLGLFSKRTWEQAFRDAGLDMQEKKLHGVYERYIIDGGSYPLTVFAGIKK</sequence>
<evidence type="ECO:0000256" key="1">
    <source>
        <dbReference type="ARBA" id="ARBA00022603"/>
    </source>
</evidence>
<name>D6SQY5_9BACT</name>
<dbReference type="InterPro" id="IPR041698">
    <property type="entry name" value="Methyltransf_25"/>
</dbReference>
<accession>D6SQY5</accession>
<dbReference type="GO" id="GO:0008168">
    <property type="term" value="F:methyltransferase activity"/>
    <property type="evidence" value="ECO:0007669"/>
    <property type="project" value="UniProtKB-KW"/>
</dbReference>
<keyword evidence="1 4" id="KW-0489">Methyltransferase</keyword>
<dbReference type="Gene3D" id="2.20.130.10">
    <property type="entry name" value="CAC2371-like domains"/>
    <property type="match status" value="1"/>
</dbReference>
<dbReference type="PANTHER" id="PTHR43861">
    <property type="entry name" value="TRANS-ACONITATE 2-METHYLTRANSFERASE-RELATED"/>
    <property type="match status" value="1"/>
</dbReference>
<comment type="caution">
    <text evidence="4">The sequence shown here is derived from an EMBL/GenBank/DDBJ whole genome shotgun (WGS) entry which is preliminary data.</text>
</comment>
<dbReference type="InterPro" id="IPR029063">
    <property type="entry name" value="SAM-dependent_MTases_sf"/>
</dbReference>
<dbReference type="EMBL" id="ACJN02000002">
    <property type="protein sequence ID" value="EFI35161.1"/>
    <property type="molecule type" value="Genomic_DNA"/>
</dbReference>
<keyword evidence="2" id="KW-0808">Transferase</keyword>
<evidence type="ECO:0000313" key="5">
    <source>
        <dbReference type="Proteomes" id="UP000005496"/>
    </source>
</evidence>
<evidence type="ECO:0000256" key="2">
    <source>
        <dbReference type="ARBA" id="ARBA00022679"/>
    </source>
</evidence>
<gene>
    <name evidence="4" type="ORF">Dthio_PD2559</name>
</gene>
<dbReference type="Gene3D" id="3.40.50.150">
    <property type="entry name" value="Vaccinia Virus protein VP39"/>
    <property type="match status" value="1"/>
</dbReference>
<dbReference type="eggNOG" id="COG2226">
    <property type="taxonomic scope" value="Bacteria"/>
</dbReference>
<dbReference type="AlphaFoldDB" id="D6SQY5"/>
<protein>
    <submittedName>
        <fullName evidence="4">Methyltransferase type 11</fullName>
    </submittedName>
</protein>
<reference evidence="4" key="1">
    <citation type="submission" date="2010-05" db="EMBL/GenBank/DDBJ databases">
        <title>The draft genome of Desulfonatronospira thiodismutans ASO3-1.</title>
        <authorList>
            <consortium name="US DOE Joint Genome Institute (JGI-PGF)"/>
            <person name="Lucas S."/>
            <person name="Copeland A."/>
            <person name="Lapidus A."/>
            <person name="Cheng J.-F."/>
            <person name="Bruce D."/>
            <person name="Goodwin L."/>
            <person name="Pitluck S."/>
            <person name="Chertkov O."/>
            <person name="Brettin T."/>
            <person name="Detter J.C."/>
            <person name="Han C."/>
            <person name="Land M.L."/>
            <person name="Hauser L."/>
            <person name="Kyrpides N."/>
            <person name="Mikhailova N."/>
            <person name="Muyzer G."/>
            <person name="Woyke T."/>
        </authorList>
    </citation>
    <scope>NUCLEOTIDE SEQUENCE [LARGE SCALE GENOMIC DNA]</scope>
    <source>
        <strain evidence="4">ASO3-1</strain>
    </source>
</reference>
<dbReference type="Pfam" id="PF13649">
    <property type="entry name" value="Methyltransf_25"/>
    <property type="match status" value="1"/>
</dbReference>
<proteinExistence type="predicted"/>
<keyword evidence="5" id="KW-1185">Reference proteome</keyword>
<dbReference type="SUPFAM" id="SSF53335">
    <property type="entry name" value="S-adenosyl-L-methionine-dependent methyltransferases"/>
    <property type="match status" value="1"/>
</dbReference>
<dbReference type="CDD" id="cd02440">
    <property type="entry name" value="AdoMet_MTases"/>
    <property type="match status" value="1"/>
</dbReference>
<evidence type="ECO:0000259" key="3">
    <source>
        <dbReference type="Pfam" id="PF13649"/>
    </source>
</evidence>
<dbReference type="Proteomes" id="UP000005496">
    <property type="component" value="Unassembled WGS sequence"/>
</dbReference>
<dbReference type="RefSeq" id="WP_008870475.1">
    <property type="nucleotide sequence ID" value="NZ_ACJN02000002.1"/>
</dbReference>